<sequence length="84" mass="8765">MYGILMPIGSQITLLLVLMMSSKGIAGVPGVSFVVLLATLGSVNIPIEGLAFIAGIDRILDMARTVVNVLGYSLAAVVMSKWEG</sequence>
<name>A0ABY4RJL5_9BACL</name>
<dbReference type="Proteomes" id="UP001057134">
    <property type="component" value="Chromosome"/>
</dbReference>
<dbReference type="PANTHER" id="PTHR42865">
    <property type="entry name" value="PROTON/GLUTAMATE-ASPARTATE SYMPORTER"/>
    <property type="match status" value="1"/>
</dbReference>
<keyword evidence="5 7" id="KW-1133">Transmembrane helix</keyword>
<evidence type="ECO:0000256" key="6">
    <source>
        <dbReference type="ARBA" id="ARBA00023136"/>
    </source>
</evidence>
<keyword evidence="9" id="KW-1185">Reference proteome</keyword>
<keyword evidence="6 7" id="KW-0472">Membrane</keyword>
<evidence type="ECO:0000256" key="4">
    <source>
        <dbReference type="ARBA" id="ARBA00022692"/>
    </source>
</evidence>
<proteinExistence type="predicted"/>
<dbReference type="PRINTS" id="PR00173">
    <property type="entry name" value="EDTRNSPORT"/>
</dbReference>
<protein>
    <submittedName>
        <fullName evidence="8">Proton/sodium-glutamate symport protein</fullName>
    </submittedName>
</protein>
<keyword evidence="2" id="KW-0813">Transport</keyword>
<evidence type="ECO:0000313" key="8">
    <source>
        <dbReference type="EMBL" id="UQZ82220.1"/>
    </source>
</evidence>
<dbReference type="InterPro" id="IPR001991">
    <property type="entry name" value="Na-dicarboxylate_symporter"/>
</dbReference>
<dbReference type="SUPFAM" id="SSF118215">
    <property type="entry name" value="Proton glutamate symport protein"/>
    <property type="match status" value="1"/>
</dbReference>
<dbReference type="Gene3D" id="1.10.3860.10">
    <property type="entry name" value="Sodium:dicarboxylate symporter"/>
    <property type="match status" value="1"/>
</dbReference>
<evidence type="ECO:0000256" key="1">
    <source>
        <dbReference type="ARBA" id="ARBA00004651"/>
    </source>
</evidence>
<organism evidence="8 9">
    <name type="scientific">Paenibacillus konkukensis</name>
    <dbReference type="NCBI Taxonomy" id="2020716"/>
    <lineage>
        <taxon>Bacteria</taxon>
        <taxon>Bacillati</taxon>
        <taxon>Bacillota</taxon>
        <taxon>Bacilli</taxon>
        <taxon>Bacillales</taxon>
        <taxon>Paenibacillaceae</taxon>
        <taxon>Paenibacillus</taxon>
    </lineage>
</organism>
<dbReference type="Pfam" id="PF00375">
    <property type="entry name" value="SDF"/>
    <property type="match status" value="1"/>
</dbReference>
<accession>A0ABY4RJL5</accession>
<evidence type="ECO:0000256" key="3">
    <source>
        <dbReference type="ARBA" id="ARBA00022475"/>
    </source>
</evidence>
<keyword evidence="3" id="KW-1003">Cell membrane</keyword>
<gene>
    <name evidence="8" type="primary">gltT_1</name>
    <name evidence="8" type="ORF">SK3146_01377</name>
</gene>
<keyword evidence="4 7" id="KW-0812">Transmembrane</keyword>
<reference evidence="8" key="1">
    <citation type="submission" date="2018-02" db="EMBL/GenBank/DDBJ databases">
        <authorList>
            <person name="Kim S.-K."/>
            <person name="Jung H.-I."/>
            <person name="Lee S.-W."/>
        </authorList>
    </citation>
    <scope>NUCLEOTIDE SEQUENCE</scope>
    <source>
        <strain evidence="8">SK3146</strain>
    </source>
</reference>
<evidence type="ECO:0000256" key="5">
    <source>
        <dbReference type="ARBA" id="ARBA00022989"/>
    </source>
</evidence>
<evidence type="ECO:0000313" key="9">
    <source>
        <dbReference type="Proteomes" id="UP001057134"/>
    </source>
</evidence>
<comment type="subcellular location">
    <subcellularLocation>
        <location evidence="1">Cell membrane</location>
        <topology evidence="1">Multi-pass membrane protein</topology>
    </subcellularLocation>
</comment>
<dbReference type="PANTHER" id="PTHR42865:SF7">
    <property type="entry name" value="PROTON_GLUTAMATE-ASPARTATE SYMPORTER"/>
    <property type="match status" value="1"/>
</dbReference>
<dbReference type="EMBL" id="CP027059">
    <property type="protein sequence ID" value="UQZ82220.1"/>
    <property type="molecule type" value="Genomic_DNA"/>
</dbReference>
<dbReference type="InterPro" id="IPR036458">
    <property type="entry name" value="Na:dicarbo_symporter_sf"/>
</dbReference>
<feature type="transmembrane region" description="Helical" evidence="7">
    <location>
        <begin position="36"/>
        <end position="56"/>
    </location>
</feature>
<evidence type="ECO:0000256" key="7">
    <source>
        <dbReference type="SAM" id="Phobius"/>
    </source>
</evidence>
<evidence type="ECO:0000256" key="2">
    <source>
        <dbReference type="ARBA" id="ARBA00022448"/>
    </source>
</evidence>
<reference evidence="8" key="2">
    <citation type="journal article" date="2021" name="J Anim Sci Technol">
        <title>Complete genome sequence of Paenibacillus konkukensis sp. nov. SK3146 as a potential probiotic strain.</title>
        <authorList>
            <person name="Jung H.I."/>
            <person name="Park S."/>
            <person name="Niu K.M."/>
            <person name="Lee S.W."/>
            <person name="Kothari D."/>
            <person name="Yi K.J."/>
            <person name="Kim S.K."/>
        </authorList>
    </citation>
    <scope>NUCLEOTIDE SEQUENCE</scope>
    <source>
        <strain evidence="8">SK3146</strain>
    </source>
</reference>